<protein>
    <submittedName>
        <fullName evidence="1">Uncharacterized protein</fullName>
    </submittedName>
</protein>
<evidence type="ECO:0000313" key="1">
    <source>
        <dbReference type="EMBL" id="JAH63380.1"/>
    </source>
</evidence>
<dbReference type="EMBL" id="GBXM01045197">
    <property type="protein sequence ID" value="JAH63380.1"/>
    <property type="molecule type" value="Transcribed_RNA"/>
</dbReference>
<reference evidence="1" key="2">
    <citation type="journal article" date="2015" name="Fish Shellfish Immunol.">
        <title>Early steps in the European eel (Anguilla anguilla)-Vibrio vulnificus interaction in the gills: Role of the RtxA13 toxin.</title>
        <authorList>
            <person name="Callol A."/>
            <person name="Pajuelo D."/>
            <person name="Ebbesson L."/>
            <person name="Teles M."/>
            <person name="MacKenzie S."/>
            <person name="Amaro C."/>
        </authorList>
    </citation>
    <scope>NUCLEOTIDE SEQUENCE</scope>
</reference>
<proteinExistence type="predicted"/>
<accession>A0A0E9UDU3</accession>
<reference evidence="1" key="1">
    <citation type="submission" date="2014-11" db="EMBL/GenBank/DDBJ databases">
        <authorList>
            <person name="Amaro Gonzalez C."/>
        </authorList>
    </citation>
    <scope>NUCLEOTIDE SEQUENCE</scope>
</reference>
<dbReference type="AlphaFoldDB" id="A0A0E9UDU3"/>
<name>A0A0E9UDU3_ANGAN</name>
<organism evidence="1">
    <name type="scientific">Anguilla anguilla</name>
    <name type="common">European freshwater eel</name>
    <name type="synonym">Muraena anguilla</name>
    <dbReference type="NCBI Taxonomy" id="7936"/>
    <lineage>
        <taxon>Eukaryota</taxon>
        <taxon>Metazoa</taxon>
        <taxon>Chordata</taxon>
        <taxon>Craniata</taxon>
        <taxon>Vertebrata</taxon>
        <taxon>Euteleostomi</taxon>
        <taxon>Actinopterygii</taxon>
        <taxon>Neopterygii</taxon>
        <taxon>Teleostei</taxon>
        <taxon>Anguilliformes</taxon>
        <taxon>Anguillidae</taxon>
        <taxon>Anguilla</taxon>
    </lineage>
</organism>
<sequence>MFAGHCDSLRNLWLCLCYLV</sequence>